<reference evidence="2" key="1">
    <citation type="submission" date="2022-12" db="EMBL/GenBank/DDBJ databases">
        <authorList>
            <person name="Petersen C."/>
        </authorList>
    </citation>
    <scope>NUCLEOTIDE SEQUENCE</scope>
    <source>
        <strain evidence="2">IBT 3081</strain>
    </source>
</reference>
<sequence>MDDDEFWFMVNDFLNSPLVECVTFNRGFEDKTWLRENPDRLEMSAESSTGEILQSSSSNMVKRESDEWELTVEAEATAGEMLPPIQPGSGPVLRNEDRPLDTLGSHWFEHKGVLFQVFIDISAYFESPVEI</sequence>
<feature type="region of interest" description="Disordered" evidence="1">
    <location>
        <begin position="44"/>
        <end position="96"/>
    </location>
</feature>
<gene>
    <name evidence="2" type="ORF">N7517_004655</name>
</gene>
<dbReference type="RefSeq" id="XP_056578635.1">
    <property type="nucleotide sequence ID" value="XM_056722385.1"/>
</dbReference>
<protein>
    <submittedName>
        <fullName evidence="2">Uncharacterized protein</fullName>
    </submittedName>
</protein>
<reference evidence="2" key="2">
    <citation type="journal article" date="2023" name="IMA Fungus">
        <title>Comparative genomic study of the Penicillium genus elucidates a diverse pangenome and 15 lateral gene transfer events.</title>
        <authorList>
            <person name="Petersen C."/>
            <person name="Sorensen T."/>
            <person name="Nielsen M.R."/>
            <person name="Sondergaard T.E."/>
            <person name="Sorensen J.L."/>
            <person name="Fitzpatrick D.A."/>
            <person name="Frisvad J.C."/>
            <person name="Nielsen K.L."/>
        </authorList>
    </citation>
    <scope>NUCLEOTIDE SEQUENCE</scope>
    <source>
        <strain evidence="2">IBT 3081</strain>
    </source>
</reference>
<name>A0A9W9S8N1_9EURO</name>
<dbReference type="EMBL" id="JAPZBT010000002">
    <property type="protein sequence ID" value="KAJ5372649.1"/>
    <property type="molecule type" value="Genomic_DNA"/>
</dbReference>
<organism evidence="2 3">
    <name type="scientific">Penicillium concentricum</name>
    <dbReference type="NCBI Taxonomy" id="293559"/>
    <lineage>
        <taxon>Eukaryota</taxon>
        <taxon>Fungi</taxon>
        <taxon>Dikarya</taxon>
        <taxon>Ascomycota</taxon>
        <taxon>Pezizomycotina</taxon>
        <taxon>Eurotiomycetes</taxon>
        <taxon>Eurotiomycetidae</taxon>
        <taxon>Eurotiales</taxon>
        <taxon>Aspergillaceae</taxon>
        <taxon>Penicillium</taxon>
    </lineage>
</organism>
<dbReference type="Proteomes" id="UP001147752">
    <property type="component" value="Unassembled WGS sequence"/>
</dbReference>
<evidence type="ECO:0000256" key="1">
    <source>
        <dbReference type="SAM" id="MobiDB-lite"/>
    </source>
</evidence>
<keyword evidence="3" id="KW-1185">Reference proteome</keyword>
<comment type="caution">
    <text evidence="2">The sequence shown here is derived from an EMBL/GenBank/DDBJ whole genome shotgun (WGS) entry which is preliminary data.</text>
</comment>
<accession>A0A9W9S8N1</accession>
<evidence type="ECO:0000313" key="2">
    <source>
        <dbReference type="EMBL" id="KAJ5372649.1"/>
    </source>
</evidence>
<proteinExistence type="predicted"/>
<dbReference type="GeneID" id="81461568"/>
<evidence type="ECO:0000313" key="3">
    <source>
        <dbReference type="Proteomes" id="UP001147752"/>
    </source>
</evidence>
<feature type="compositionally biased region" description="Polar residues" evidence="1">
    <location>
        <begin position="45"/>
        <end position="60"/>
    </location>
</feature>
<dbReference type="AlphaFoldDB" id="A0A9W9S8N1"/>